<protein>
    <submittedName>
        <fullName evidence="3">(pine wood nematode) hypothetical protein</fullName>
    </submittedName>
</protein>
<reference evidence="3" key="1">
    <citation type="submission" date="2020-09" db="EMBL/GenBank/DDBJ databases">
        <authorList>
            <person name="Kikuchi T."/>
        </authorList>
    </citation>
    <scope>NUCLEOTIDE SEQUENCE</scope>
    <source>
        <strain evidence="3">Ka4C1</strain>
    </source>
</reference>
<feature type="region of interest" description="Disordered" evidence="1">
    <location>
        <begin position="221"/>
        <end position="343"/>
    </location>
</feature>
<accession>A0A7I8X9C6</accession>
<dbReference type="InterPro" id="IPR012317">
    <property type="entry name" value="Poly(ADP-ribose)pol_cat_dom"/>
</dbReference>
<feature type="compositionally biased region" description="Acidic residues" evidence="1">
    <location>
        <begin position="1"/>
        <end position="10"/>
    </location>
</feature>
<dbReference type="EMBL" id="CAJFCV020000005">
    <property type="protein sequence ID" value="CAG9125620.1"/>
    <property type="molecule type" value="Genomic_DNA"/>
</dbReference>
<feature type="compositionally biased region" description="Polar residues" evidence="1">
    <location>
        <begin position="269"/>
        <end position="307"/>
    </location>
</feature>
<dbReference type="Proteomes" id="UP000659654">
    <property type="component" value="Unassembled WGS sequence"/>
</dbReference>
<name>A0A7I8X9C6_BURXY</name>
<dbReference type="OrthoDB" id="5904279at2759"/>
<feature type="compositionally biased region" description="Low complexity" evidence="1">
    <location>
        <begin position="17"/>
        <end position="32"/>
    </location>
</feature>
<feature type="compositionally biased region" description="Polar residues" evidence="1">
    <location>
        <begin position="47"/>
        <end position="63"/>
    </location>
</feature>
<comment type="caution">
    <text evidence="3">The sequence shown here is derived from an EMBL/GenBank/DDBJ whole genome shotgun (WGS) entry which is preliminary data.</text>
</comment>
<sequence length="676" mass="77012">MNFDDSDLDEGIFINTPSGDSDSNNDFFSNSPPLDPAMAMPYPPFDGSSTPNEYSRGNHFPQSQKRKFDVPGLEGLSDREIQQFNAAFNAVLFPQPVLAAAHQMFHSISDDMKKKGRSKSTPPEFRDYPPDPNSFEAKRAAMFSPEHNPFMVGGGDTYYPAGQVLYCHPGMEYLQMQMAMASRFQAQVPFLYGAARPPPSQHSTKCYVNSHEDTPVFSAAALGEVQASRPRPRTRPIRGRPIAVSTRESTRSPSLDGEIPYYIPRHARTSPQSAQEMSVDGTKSQSRSTPTLGNGTPYQSNSQGHSSDQGKDNRNGPKEKAQIPEIPIHEEKQPSGSTYKTPDEDMVYTCLGVPLDDDDEVEKEEKPYIPPPLIDPETGLMGEELDRKRRQDYQREVAIRRNSLKNEKWKDEDEQSVKDLFRRLKVNDPQGEPIVRTYLWGRNQGNVVKWVQAFLNRNRGHVYIPHKFIVLNVWNLDRPEDKLWRAEVYNKHILFHGVNKNNVYTYLKEGFSAKEAWSSNKAVFQNAIYFHDCSTKAANFTFPDAYRWERKADRQLCKPMNKEIIYILICHVALGAQINSEQAIKSKSMLKSMWDNYDSLRLEGLCRCTGVMKIEGGSVEIPMGPFTQLPAQEELDRAVKTHSLFDDYCIQNPHLARISYLVEVQYIEERPQFQLE</sequence>
<evidence type="ECO:0000313" key="3">
    <source>
        <dbReference type="EMBL" id="CAD5232733.1"/>
    </source>
</evidence>
<dbReference type="AlphaFoldDB" id="A0A7I8X9C6"/>
<dbReference type="Proteomes" id="UP000582659">
    <property type="component" value="Unassembled WGS sequence"/>
</dbReference>
<proteinExistence type="predicted"/>
<evidence type="ECO:0000313" key="4">
    <source>
        <dbReference type="Proteomes" id="UP000659654"/>
    </source>
</evidence>
<dbReference type="SUPFAM" id="SSF56399">
    <property type="entry name" value="ADP-ribosylation"/>
    <property type="match status" value="1"/>
</dbReference>
<evidence type="ECO:0000259" key="2">
    <source>
        <dbReference type="Pfam" id="PF00644"/>
    </source>
</evidence>
<feature type="region of interest" description="Disordered" evidence="1">
    <location>
        <begin position="110"/>
        <end position="131"/>
    </location>
</feature>
<feature type="region of interest" description="Disordered" evidence="1">
    <location>
        <begin position="1"/>
        <end position="66"/>
    </location>
</feature>
<dbReference type="EMBL" id="CAJFDI010000005">
    <property type="protein sequence ID" value="CAD5232733.1"/>
    <property type="molecule type" value="Genomic_DNA"/>
</dbReference>
<keyword evidence="4" id="KW-1185">Reference proteome</keyword>
<feature type="domain" description="PARP catalytic" evidence="2">
    <location>
        <begin position="464"/>
        <end position="665"/>
    </location>
</feature>
<feature type="compositionally biased region" description="Basic and acidic residues" evidence="1">
    <location>
        <begin position="308"/>
        <end position="333"/>
    </location>
</feature>
<feature type="region of interest" description="Disordered" evidence="1">
    <location>
        <begin position="360"/>
        <end position="379"/>
    </location>
</feature>
<organism evidence="3 4">
    <name type="scientific">Bursaphelenchus xylophilus</name>
    <name type="common">Pinewood nematode worm</name>
    <name type="synonym">Aphelenchoides xylophilus</name>
    <dbReference type="NCBI Taxonomy" id="6326"/>
    <lineage>
        <taxon>Eukaryota</taxon>
        <taxon>Metazoa</taxon>
        <taxon>Ecdysozoa</taxon>
        <taxon>Nematoda</taxon>
        <taxon>Chromadorea</taxon>
        <taxon>Rhabditida</taxon>
        <taxon>Tylenchina</taxon>
        <taxon>Tylenchomorpha</taxon>
        <taxon>Aphelenchoidea</taxon>
        <taxon>Aphelenchoididae</taxon>
        <taxon>Bursaphelenchus</taxon>
    </lineage>
</organism>
<dbReference type="Pfam" id="PF00644">
    <property type="entry name" value="PARP"/>
    <property type="match status" value="1"/>
</dbReference>
<gene>
    <name evidence="3" type="ORF">BXYJ_LOCUS12824</name>
</gene>
<evidence type="ECO:0000256" key="1">
    <source>
        <dbReference type="SAM" id="MobiDB-lite"/>
    </source>
</evidence>
<dbReference type="GO" id="GO:0003950">
    <property type="term" value="F:NAD+ poly-ADP-ribosyltransferase activity"/>
    <property type="evidence" value="ECO:0007669"/>
    <property type="project" value="InterPro"/>
</dbReference>
<dbReference type="Gene3D" id="3.90.228.10">
    <property type="match status" value="1"/>
</dbReference>